<proteinExistence type="predicted"/>
<dbReference type="EMBL" id="LATX01001375">
    <property type="protein sequence ID" value="KTB42168.1"/>
    <property type="molecule type" value="Genomic_DNA"/>
</dbReference>
<protein>
    <submittedName>
        <fullName evidence="1">Uncharacterized protein</fullName>
    </submittedName>
</protein>
<comment type="caution">
    <text evidence="1">The sequence shown here is derived from an EMBL/GenBank/DDBJ whole genome shotgun (WGS) entry which is preliminary data.</text>
</comment>
<dbReference type="Proteomes" id="UP000054988">
    <property type="component" value="Unassembled WGS sequence"/>
</dbReference>
<evidence type="ECO:0000313" key="1">
    <source>
        <dbReference type="EMBL" id="KTB42168.1"/>
    </source>
</evidence>
<reference evidence="1 2" key="1">
    <citation type="submission" date="2015-12" db="EMBL/GenBank/DDBJ databases">
        <title>Draft genome sequence of Moniliophthora roreri, the causal agent of frosty pod rot of cacao.</title>
        <authorList>
            <person name="Aime M.C."/>
            <person name="Diaz-Valderrama J.R."/>
            <person name="Kijpornyongpan T."/>
            <person name="Phillips-Mora W."/>
        </authorList>
    </citation>
    <scope>NUCLEOTIDE SEQUENCE [LARGE SCALE GENOMIC DNA]</scope>
    <source>
        <strain evidence="1 2">MCA 2952</strain>
    </source>
</reference>
<gene>
    <name evidence="1" type="ORF">WG66_5254</name>
</gene>
<sequence length="14" mass="1585">MQKYALVMANNSQS</sequence>
<evidence type="ECO:0000313" key="2">
    <source>
        <dbReference type="Proteomes" id="UP000054988"/>
    </source>
</evidence>
<accession>A0A0W0G0X6</accession>
<organism evidence="1 2">
    <name type="scientific">Moniliophthora roreri</name>
    <name type="common">Frosty pod rot fungus</name>
    <name type="synonym">Monilia roreri</name>
    <dbReference type="NCBI Taxonomy" id="221103"/>
    <lineage>
        <taxon>Eukaryota</taxon>
        <taxon>Fungi</taxon>
        <taxon>Dikarya</taxon>
        <taxon>Basidiomycota</taxon>
        <taxon>Agaricomycotina</taxon>
        <taxon>Agaricomycetes</taxon>
        <taxon>Agaricomycetidae</taxon>
        <taxon>Agaricales</taxon>
        <taxon>Marasmiineae</taxon>
        <taxon>Marasmiaceae</taxon>
        <taxon>Moniliophthora</taxon>
    </lineage>
</organism>
<name>A0A0W0G0X6_MONRR</name>